<feature type="transmembrane region" description="Helical" evidence="5">
    <location>
        <begin position="437"/>
        <end position="454"/>
    </location>
</feature>
<feature type="transmembrane region" description="Helical" evidence="5">
    <location>
        <begin position="377"/>
        <end position="397"/>
    </location>
</feature>
<feature type="transmembrane region" description="Helical" evidence="5">
    <location>
        <begin position="475"/>
        <end position="494"/>
    </location>
</feature>
<proteinExistence type="predicted"/>
<keyword evidence="4 5" id="KW-0472">Membrane</keyword>
<feature type="transmembrane region" description="Helical" evidence="5">
    <location>
        <begin position="409"/>
        <end position="431"/>
    </location>
</feature>
<comment type="caution">
    <text evidence="6">The sequence shown here is derived from an EMBL/GenBank/DDBJ whole genome shotgun (WGS) entry which is preliminary data.</text>
</comment>
<dbReference type="GO" id="GO:0016020">
    <property type="term" value="C:membrane"/>
    <property type="evidence" value="ECO:0007669"/>
    <property type="project" value="UniProtKB-SubCell"/>
</dbReference>
<evidence type="ECO:0000256" key="4">
    <source>
        <dbReference type="ARBA" id="ARBA00023136"/>
    </source>
</evidence>
<evidence type="ECO:0000313" key="7">
    <source>
        <dbReference type="Proteomes" id="UP000252707"/>
    </source>
</evidence>
<keyword evidence="7" id="KW-1185">Reference proteome</keyword>
<feature type="transmembrane region" description="Helical" evidence="5">
    <location>
        <begin position="249"/>
        <end position="271"/>
    </location>
</feature>
<gene>
    <name evidence="6" type="ORF">DFQ59_10458</name>
</gene>
<keyword evidence="3 5" id="KW-1133">Transmembrane helix</keyword>
<accession>A0A369C9B2</accession>
<dbReference type="InterPro" id="IPR036259">
    <property type="entry name" value="MFS_trans_sf"/>
</dbReference>
<sequence>MSDIKTWDVEDQRFWDSTGKKIANRNLWISIPSLLCGFAVWLYWGIITVQMLNLGFPFQPAELFTLSAIAGLTGATLRIPSSFFIRIAGGRNTIFFTTALLMIPAIGTGLALQDQNSPLWVFQALAFLSGFGGGNFASSMSNISFFYPKRMQGLALGLNAGLGNAGVTTMQILVPLVMTFGLFGGEPMILQNTSGTLIGKIPAGSETWIQNAGFVWLLLLVPLAFAGWFGMNNIRTEEVSPHPGSPVGAFSKITGMLLIGFITAAAGLYLILPAPTGIGLPGWTKWFVLAGIIAATVFLLKQIPGDIKPNLQRQFRIFGNKHTWVMSVIYTMTFGSFIGYSAAFALAIKVIFGYSHIPGADGLMTHDTVNPNGPSALMYAWMGPFIGALIRPVGGWIADKLGGAKVTQFITIAMIVSALGVAYFMAAAYRSATPEEYFLPFFLLFLVLFAASGIGNGSTFRTIAMVFPKEQAGPALGWTSAIAAYGAFIIPQVFGEQIKATTPEYALYGFAIFYFICLLLNWWYYLGPKAEHKNP</sequence>
<dbReference type="PANTHER" id="PTHR23515">
    <property type="entry name" value="HIGH-AFFINITY NITRATE TRANSPORTER 2.3"/>
    <property type="match status" value="1"/>
</dbReference>
<dbReference type="RefSeq" id="WP_114279614.1">
    <property type="nucleotide sequence ID" value="NZ_QPJY01000004.1"/>
</dbReference>
<dbReference type="Gene3D" id="1.20.1250.20">
    <property type="entry name" value="MFS general substrate transporter like domains"/>
    <property type="match status" value="2"/>
</dbReference>
<feature type="transmembrane region" description="Helical" evidence="5">
    <location>
        <begin position="63"/>
        <end position="81"/>
    </location>
</feature>
<feature type="transmembrane region" description="Helical" evidence="5">
    <location>
        <begin position="118"/>
        <end position="137"/>
    </location>
</feature>
<reference evidence="6 7" key="1">
    <citation type="submission" date="2018-07" db="EMBL/GenBank/DDBJ databases">
        <title>Genomic Encyclopedia of Type Strains, Phase IV (KMG-IV): sequencing the most valuable type-strain genomes for metagenomic binning, comparative biology and taxonomic classification.</title>
        <authorList>
            <person name="Goeker M."/>
        </authorList>
    </citation>
    <scope>NUCLEOTIDE SEQUENCE [LARGE SCALE GENOMIC DNA]</scope>
    <source>
        <strain evidence="6 7">DSM 26407</strain>
    </source>
</reference>
<feature type="transmembrane region" description="Helical" evidence="5">
    <location>
        <begin position="506"/>
        <end position="526"/>
    </location>
</feature>
<dbReference type="AlphaFoldDB" id="A0A369C9B2"/>
<organism evidence="6 7">
    <name type="scientific">Thioalbus denitrificans</name>
    <dbReference type="NCBI Taxonomy" id="547122"/>
    <lineage>
        <taxon>Bacteria</taxon>
        <taxon>Pseudomonadati</taxon>
        <taxon>Pseudomonadota</taxon>
        <taxon>Gammaproteobacteria</taxon>
        <taxon>Chromatiales</taxon>
        <taxon>Ectothiorhodospiraceae</taxon>
        <taxon>Thioalbus</taxon>
    </lineage>
</organism>
<feature type="transmembrane region" description="Helical" evidence="5">
    <location>
        <begin position="283"/>
        <end position="303"/>
    </location>
</feature>
<evidence type="ECO:0000256" key="5">
    <source>
        <dbReference type="SAM" id="Phobius"/>
    </source>
</evidence>
<comment type="subcellular location">
    <subcellularLocation>
        <location evidence="1">Membrane</location>
        <topology evidence="1">Multi-pass membrane protein</topology>
    </subcellularLocation>
</comment>
<dbReference type="InterPro" id="IPR044772">
    <property type="entry name" value="NO3_transporter"/>
</dbReference>
<dbReference type="SUPFAM" id="SSF103473">
    <property type="entry name" value="MFS general substrate transporter"/>
    <property type="match status" value="2"/>
</dbReference>
<keyword evidence="2 5" id="KW-0812">Transmembrane</keyword>
<dbReference type="Proteomes" id="UP000252707">
    <property type="component" value="Unassembled WGS sequence"/>
</dbReference>
<feature type="transmembrane region" description="Helical" evidence="5">
    <location>
        <begin position="93"/>
        <end position="112"/>
    </location>
</feature>
<feature type="transmembrane region" description="Helical" evidence="5">
    <location>
        <begin position="208"/>
        <end position="229"/>
    </location>
</feature>
<evidence type="ECO:0000313" key="6">
    <source>
        <dbReference type="EMBL" id="RCX30622.1"/>
    </source>
</evidence>
<feature type="transmembrane region" description="Helical" evidence="5">
    <location>
        <begin position="324"/>
        <end position="357"/>
    </location>
</feature>
<protein>
    <submittedName>
        <fullName evidence="6">NNP family nitrate/nitrite transporter-like MFS transporter</fullName>
    </submittedName>
</protein>
<feature type="transmembrane region" description="Helical" evidence="5">
    <location>
        <begin position="158"/>
        <end position="183"/>
    </location>
</feature>
<dbReference type="GO" id="GO:0015112">
    <property type="term" value="F:nitrate transmembrane transporter activity"/>
    <property type="evidence" value="ECO:0007669"/>
    <property type="project" value="InterPro"/>
</dbReference>
<evidence type="ECO:0000256" key="3">
    <source>
        <dbReference type="ARBA" id="ARBA00022989"/>
    </source>
</evidence>
<dbReference type="OrthoDB" id="9771451at2"/>
<evidence type="ECO:0000256" key="1">
    <source>
        <dbReference type="ARBA" id="ARBA00004141"/>
    </source>
</evidence>
<evidence type="ECO:0000256" key="2">
    <source>
        <dbReference type="ARBA" id="ARBA00022692"/>
    </source>
</evidence>
<feature type="transmembrane region" description="Helical" evidence="5">
    <location>
        <begin position="27"/>
        <end position="51"/>
    </location>
</feature>
<name>A0A369C9B2_9GAMM</name>
<dbReference type="EMBL" id="QPJY01000004">
    <property type="protein sequence ID" value="RCX30622.1"/>
    <property type="molecule type" value="Genomic_DNA"/>
</dbReference>